<keyword evidence="1" id="KW-0732">Signal</keyword>
<reference evidence="2 4" key="1">
    <citation type="journal article" date="2014" name="BMC Genomics">
        <title>Genome sequence of Anopheles sinensis provides insight into genetics basis of mosquito competence for malaria parasites.</title>
        <authorList>
            <person name="Zhou D."/>
            <person name="Zhang D."/>
            <person name="Ding G."/>
            <person name="Shi L."/>
            <person name="Hou Q."/>
            <person name="Ye Y."/>
            <person name="Xu Y."/>
            <person name="Zhou H."/>
            <person name="Xiong C."/>
            <person name="Li S."/>
            <person name="Yu J."/>
            <person name="Hong S."/>
            <person name="Yu X."/>
            <person name="Zou P."/>
            <person name="Chen C."/>
            <person name="Chang X."/>
            <person name="Wang W."/>
            <person name="Lv Y."/>
            <person name="Sun Y."/>
            <person name="Ma L."/>
            <person name="Shen B."/>
            <person name="Zhu C."/>
        </authorList>
    </citation>
    <scope>NUCLEOTIDE SEQUENCE [LARGE SCALE GENOMIC DNA]</scope>
</reference>
<dbReference type="OrthoDB" id="7755558at2759"/>
<evidence type="ECO:0000256" key="1">
    <source>
        <dbReference type="SAM" id="SignalP"/>
    </source>
</evidence>
<organism evidence="2">
    <name type="scientific">Anopheles sinensis</name>
    <name type="common">Mosquito</name>
    <dbReference type="NCBI Taxonomy" id="74873"/>
    <lineage>
        <taxon>Eukaryota</taxon>
        <taxon>Metazoa</taxon>
        <taxon>Ecdysozoa</taxon>
        <taxon>Arthropoda</taxon>
        <taxon>Hexapoda</taxon>
        <taxon>Insecta</taxon>
        <taxon>Pterygota</taxon>
        <taxon>Neoptera</taxon>
        <taxon>Endopterygota</taxon>
        <taxon>Diptera</taxon>
        <taxon>Nematocera</taxon>
        <taxon>Culicoidea</taxon>
        <taxon>Culicidae</taxon>
        <taxon>Anophelinae</taxon>
        <taxon>Anopheles</taxon>
    </lineage>
</organism>
<dbReference type="Pfam" id="PF06477">
    <property type="entry name" value="DUF1091"/>
    <property type="match status" value="1"/>
</dbReference>
<name>A0A084WQH0_ANOSI</name>
<dbReference type="Proteomes" id="UP000030765">
    <property type="component" value="Unassembled WGS sequence"/>
</dbReference>
<dbReference type="OMA" id="RIELIMK"/>
<evidence type="ECO:0000313" key="3">
    <source>
        <dbReference type="EnsemblMetazoa" id="ASIC020705-PA"/>
    </source>
</evidence>
<dbReference type="VEuPathDB" id="VectorBase:ASIS020646"/>
<gene>
    <name evidence="2" type="ORF">ZHAS_00020705</name>
</gene>
<dbReference type="AlphaFoldDB" id="A0A084WQH0"/>
<proteinExistence type="predicted"/>
<evidence type="ECO:0000313" key="4">
    <source>
        <dbReference type="Proteomes" id="UP000030765"/>
    </source>
</evidence>
<dbReference type="PANTHER" id="PTHR21112">
    <property type="entry name" value="CHEMOSENSORY PROTEIN A 29A-RELATED"/>
    <property type="match status" value="1"/>
</dbReference>
<dbReference type="EMBL" id="KE525396">
    <property type="protein sequence ID" value="KFB52464.1"/>
    <property type="molecule type" value="Genomic_DNA"/>
</dbReference>
<dbReference type="EnsemblMetazoa" id="ASIC020705-RA">
    <property type="protein sequence ID" value="ASIC020705-PA"/>
    <property type="gene ID" value="ASIC020705"/>
</dbReference>
<accession>A0A084WQH0</accession>
<dbReference type="VEuPathDB" id="VectorBase:ASIC020705"/>
<feature type="signal peptide" evidence="1">
    <location>
        <begin position="1"/>
        <end position="18"/>
    </location>
</feature>
<dbReference type="EMBL" id="ATLV01025609">
    <property type="status" value="NOT_ANNOTATED_CDS"/>
    <property type="molecule type" value="Genomic_DNA"/>
</dbReference>
<evidence type="ECO:0000313" key="2">
    <source>
        <dbReference type="EMBL" id="KFB52464.1"/>
    </source>
</evidence>
<dbReference type="PANTHER" id="PTHR21112:SF0">
    <property type="entry name" value="CHEMOSENSORY PROTEIN A 29A-RELATED"/>
    <property type="match status" value="1"/>
</dbReference>
<protein>
    <submittedName>
        <fullName evidence="2">AGAP008958-PA-like protein</fullName>
    </submittedName>
</protein>
<reference evidence="3" key="2">
    <citation type="submission" date="2020-05" db="UniProtKB">
        <authorList>
            <consortium name="EnsemblMetazoa"/>
        </authorList>
    </citation>
    <scope>IDENTIFICATION</scope>
</reference>
<feature type="chain" id="PRO_5001785040" evidence="1">
    <location>
        <begin position="19"/>
        <end position="176"/>
    </location>
</feature>
<keyword evidence="4" id="KW-1185">Reference proteome</keyword>
<dbReference type="InterPro" id="IPR010512">
    <property type="entry name" value="DUF1091"/>
</dbReference>
<dbReference type="STRING" id="74873.A0A084WQH0"/>
<sequence length="176" mass="20610">MTFKLGSVVLFILVTSQALEVAYEKMEQISGFDVLESTLRVRKYNRTTMVLNGTLIIKKEMNNTFVIHSNFYHSPLGNQQWNHYPMKLPARGICEFLYSIYDEYYKYIEDIVNLPKKGECPIMPREAHVYDKVFPSEVIPPVIPKGLWKAILTAKVEDVERTRIELIMKVYSDKFY</sequence>